<evidence type="ECO:0000256" key="4">
    <source>
        <dbReference type="ARBA" id="ARBA00049417"/>
    </source>
</evidence>
<evidence type="ECO:0000313" key="8">
    <source>
        <dbReference type="Proteomes" id="UP001172778"/>
    </source>
</evidence>
<comment type="catalytic activity">
    <reaction evidence="4 5">
        <text>P(1),P(4)-bis(5'-adenosyl) tetraphosphate + H2O = 2 ADP + 2 H(+)</text>
        <dbReference type="Rhea" id="RHEA:24252"/>
        <dbReference type="ChEBI" id="CHEBI:15377"/>
        <dbReference type="ChEBI" id="CHEBI:15378"/>
        <dbReference type="ChEBI" id="CHEBI:58141"/>
        <dbReference type="ChEBI" id="CHEBI:456216"/>
        <dbReference type="EC" id="3.6.1.41"/>
    </reaction>
</comment>
<evidence type="ECO:0000313" key="7">
    <source>
        <dbReference type="EMBL" id="MDK2124024.1"/>
    </source>
</evidence>
<dbReference type="NCBIfam" id="TIGR00668">
    <property type="entry name" value="apaH"/>
    <property type="match status" value="1"/>
</dbReference>
<gene>
    <name evidence="5" type="primary">apaH</name>
    <name evidence="7" type="ORF">PZA18_08195</name>
</gene>
<organism evidence="7 8">
    <name type="scientific">Parachitinimonas caeni</name>
    <dbReference type="NCBI Taxonomy" id="3031301"/>
    <lineage>
        <taxon>Bacteria</taxon>
        <taxon>Pseudomonadati</taxon>
        <taxon>Pseudomonadota</taxon>
        <taxon>Betaproteobacteria</taxon>
        <taxon>Neisseriales</taxon>
        <taxon>Chitinibacteraceae</taxon>
        <taxon>Parachitinimonas</taxon>
    </lineage>
</organism>
<dbReference type="Pfam" id="PF00149">
    <property type="entry name" value="Metallophos"/>
    <property type="match status" value="1"/>
</dbReference>
<dbReference type="PANTHER" id="PTHR40942">
    <property type="match status" value="1"/>
</dbReference>
<dbReference type="NCBIfam" id="NF001204">
    <property type="entry name" value="PRK00166.1"/>
    <property type="match status" value="1"/>
</dbReference>
<dbReference type="EMBL" id="JARRAF010000007">
    <property type="protein sequence ID" value="MDK2124024.1"/>
    <property type="molecule type" value="Genomic_DNA"/>
</dbReference>
<keyword evidence="3 5" id="KW-0378">Hydrolase</keyword>
<dbReference type="InterPro" id="IPR004617">
    <property type="entry name" value="ApaH"/>
</dbReference>
<dbReference type="HAMAP" id="MF_00199">
    <property type="entry name" value="ApaH"/>
    <property type="match status" value="1"/>
</dbReference>
<reference evidence="7" key="1">
    <citation type="submission" date="2023-03" db="EMBL/GenBank/DDBJ databases">
        <title>Chitinimonas shenzhenensis gen. nov., sp. nov., a novel member of family Burkholderiaceae isolated from activated sludge collected in Shen Zhen, China.</title>
        <authorList>
            <person name="Wang X."/>
        </authorList>
    </citation>
    <scope>NUCLEOTIDE SEQUENCE</scope>
    <source>
        <strain evidence="7">DQS-5</strain>
    </source>
</reference>
<dbReference type="EC" id="3.6.1.41" evidence="5"/>
<evidence type="ECO:0000256" key="1">
    <source>
        <dbReference type="ARBA" id="ARBA00003413"/>
    </source>
</evidence>
<dbReference type="Gene3D" id="3.60.21.10">
    <property type="match status" value="1"/>
</dbReference>
<evidence type="ECO:0000256" key="3">
    <source>
        <dbReference type="ARBA" id="ARBA00022801"/>
    </source>
</evidence>
<dbReference type="InterPro" id="IPR004843">
    <property type="entry name" value="Calcineurin-like_PHP"/>
</dbReference>
<evidence type="ECO:0000256" key="5">
    <source>
        <dbReference type="HAMAP-Rule" id="MF_00199"/>
    </source>
</evidence>
<dbReference type="PANTHER" id="PTHR40942:SF4">
    <property type="entry name" value="CYTOCHROME C5"/>
    <property type="match status" value="1"/>
</dbReference>
<sequence length="273" mass="30839">MATYAIGDIQGCFRELQALVQQINFRPDQDRLYLVGDLINRGDDSLSVLRWVKQHQGSVFTVLGNHDLHLIAVHAGVGKLHKSDTLSEILEAPDCTLLIDWLRHQPLVIHTSDFLMVHAGLLPCWSVTVASELACEVEHALKAEDYRVFLQQMYGNKPTHWSNALKGEERLRLIVNAMTRMRLTTRNGGLDLSFKGELDDAPKDLCAWFDAPGRQNREHTIICGHWSALGLKLRQDLIALDTGCVWGGPLTAIRLEDRQVFQVPSYQPKANWE</sequence>
<comment type="similarity">
    <text evidence="2 5">Belongs to the Ap4A hydrolase family.</text>
</comment>
<proteinExistence type="inferred from homology"/>
<dbReference type="SUPFAM" id="SSF56300">
    <property type="entry name" value="Metallo-dependent phosphatases"/>
    <property type="match status" value="1"/>
</dbReference>
<dbReference type="GO" id="GO:0008803">
    <property type="term" value="F:bis(5'-nucleosyl)-tetraphosphatase (symmetrical) activity"/>
    <property type="evidence" value="ECO:0007669"/>
    <property type="project" value="UniProtKB-EC"/>
</dbReference>
<dbReference type="CDD" id="cd07422">
    <property type="entry name" value="MPP_ApaH"/>
    <property type="match status" value="1"/>
</dbReference>
<dbReference type="PIRSF" id="PIRSF000903">
    <property type="entry name" value="B5n-ttraPtase_sm"/>
    <property type="match status" value="1"/>
</dbReference>
<evidence type="ECO:0000256" key="2">
    <source>
        <dbReference type="ARBA" id="ARBA00005419"/>
    </source>
</evidence>
<keyword evidence="8" id="KW-1185">Reference proteome</keyword>
<feature type="domain" description="Calcineurin-like phosphoesterase" evidence="6">
    <location>
        <begin position="4"/>
        <end position="138"/>
    </location>
</feature>
<comment type="function">
    <text evidence="1 5">Hydrolyzes diadenosine 5',5'''-P1,P4-tetraphosphate to yield ADP.</text>
</comment>
<dbReference type="Proteomes" id="UP001172778">
    <property type="component" value="Unassembled WGS sequence"/>
</dbReference>
<dbReference type="InterPro" id="IPR029052">
    <property type="entry name" value="Metallo-depent_PP-like"/>
</dbReference>
<accession>A0ABT7DVD7</accession>
<evidence type="ECO:0000259" key="6">
    <source>
        <dbReference type="Pfam" id="PF00149"/>
    </source>
</evidence>
<comment type="caution">
    <text evidence="7">The sequence shown here is derived from an EMBL/GenBank/DDBJ whole genome shotgun (WGS) entry which is preliminary data.</text>
</comment>
<protein>
    <recommendedName>
        <fullName evidence="5">Bis(5'-nucleosyl)-tetraphosphatase, symmetrical</fullName>
        <ecNumber evidence="5">3.6.1.41</ecNumber>
    </recommendedName>
    <alternativeName>
        <fullName evidence="5">Ap4A hydrolase</fullName>
    </alternativeName>
    <alternativeName>
        <fullName evidence="5">Diadenosine 5',5'''-P1,P4-tetraphosphate pyrophosphohydrolase</fullName>
    </alternativeName>
    <alternativeName>
        <fullName evidence="5">Diadenosine tetraphosphatase</fullName>
    </alternativeName>
</protein>
<name>A0ABT7DVD7_9NEIS</name>
<dbReference type="RefSeq" id="WP_284100329.1">
    <property type="nucleotide sequence ID" value="NZ_JARRAF010000007.1"/>
</dbReference>